<name>A0ABU8C372_9GAMM</name>
<sequence length="142" mass="15756">MKYIVSAAALLALIGCAATKPVSLFQTYTDYSSQMNAENVEQLAPIYFSSNLLPQSFSDASVTQQLLFKNMMAKSLQHKELITGNSGCVAVVGQDNEQQPLQFNLAYRAENDSWLIEQVHVVFLEQFTELKPITNCAELFPG</sequence>
<accession>A0ABU8C372</accession>
<gene>
    <name evidence="2" type="ORF">MN202_03930</name>
</gene>
<evidence type="ECO:0008006" key="4">
    <source>
        <dbReference type="Google" id="ProtNLM"/>
    </source>
</evidence>
<keyword evidence="3" id="KW-1185">Reference proteome</keyword>
<dbReference type="RefSeq" id="WP_335734779.1">
    <property type="nucleotide sequence ID" value="NZ_JALAAR010000002.1"/>
</dbReference>
<feature type="chain" id="PRO_5045255108" description="DUF4878 domain-containing protein" evidence="1">
    <location>
        <begin position="18"/>
        <end position="142"/>
    </location>
</feature>
<proteinExistence type="predicted"/>
<comment type="caution">
    <text evidence="2">The sequence shown here is derived from an EMBL/GenBank/DDBJ whole genome shotgun (WGS) entry which is preliminary data.</text>
</comment>
<dbReference type="PROSITE" id="PS51257">
    <property type="entry name" value="PROKAR_LIPOPROTEIN"/>
    <property type="match status" value="1"/>
</dbReference>
<evidence type="ECO:0000313" key="2">
    <source>
        <dbReference type="EMBL" id="MEH8016368.1"/>
    </source>
</evidence>
<reference evidence="2 3" key="1">
    <citation type="journal article" date="2023" name="Ecotoxicol. Environ. Saf.">
        <title>Mercury remediation potential of mercury-resistant strain Rheinheimera metallidurans sp. nov. isolated from a municipal waste dumping site.</title>
        <authorList>
            <person name="Yadav V."/>
            <person name="Manjhi A."/>
            <person name="Vadakedath N."/>
        </authorList>
    </citation>
    <scope>NUCLEOTIDE SEQUENCE [LARGE SCALE GENOMIC DNA]</scope>
    <source>
        <strain evidence="2 3">E-49</strain>
    </source>
</reference>
<evidence type="ECO:0000256" key="1">
    <source>
        <dbReference type="SAM" id="SignalP"/>
    </source>
</evidence>
<dbReference type="Proteomes" id="UP001375382">
    <property type="component" value="Unassembled WGS sequence"/>
</dbReference>
<feature type="signal peptide" evidence="1">
    <location>
        <begin position="1"/>
        <end position="17"/>
    </location>
</feature>
<organism evidence="2 3">
    <name type="scientific">Rheinheimera muenzenbergensis</name>
    <dbReference type="NCBI Taxonomy" id="1193628"/>
    <lineage>
        <taxon>Bacteria</taxon>
        <taxon>Pseudomonadati</taxon>
        <taxon>Pseudomonadota</taxon>
        <taxon>Gammaproteobacteria</taxon>
        <taxon>Chromatiales</taxon>
        <taxon>Chromatiaceae</taxon>
        <taxon>Rheinheimera</taxon>
    </lineage>
</organism>
<dbReference type="EMBL" id="JALAAR010000002">
    <property type="protein sequence ID" value="MEH8016368.1"/>
    <property type="molecule type" value="Genomic_DNA"/>
</dbReference>
<keyword evidence="1" id="KW-0732">Signal</keyword>
<protein>
    <recommendedName>
        <fullName evidence="4">DUF4878 domain-containing protein</fullName>
    </recommendedName>
</protein>
<evidence type="ECO:0000313" key="3">
    <source>
        <dbReference type="Proteomes" id="UP001375382"/>
    </source>
</evidence>